<dbReference type="GO" id="GO:0004791">
    <property type="term" value="F:thioredoxin-disulfide reductase (NADPH) activity"/>
    <property type="evidence" value="ECO:0007669"/>
    <property type="project" value="UniProtKB-EC"/>
</dbReference>
<dbReference type="InterPro" id="IPR036188">
    <property type="entry name" value="FAD/NAD-bd_sf"/>
</dbReference>
<keyword evidence="1" id="KW-0285">Flavoprotein</keyword>
<dbReference type="EC" id="1.8.1.9" evidence="4"/>
<dbReference type="PANTHER" id="PTHR48105">
    <property type="entry name" value="THIOREDOXIN REDUCTASE 1-RELATED-RELATED"/>
    <property type="match status" value="1"/>
</dbReference>
<evidence type="ECO:0000313" key="4">
    <source>
        <dbReference type="EMBL" id="CAP40663.1"/>
    </source>
</evidence>
<dbReference type="PRINTS" id="PR00469">
    <property type="entry name" value="PNDRDTASEII"/>
</dbReference>
<name>A9HY28_BORPD</name>
<accession>A9HY28</accession>
<dbReference type="Gene3D" id="3.50.50.60">
    <property type="entry name" value="FAD/NAD(P)-binding domain"/>
    <property type="match status" value="4"/>
</dbReference>
<dbReference type="InterPro" id="IPR036291">
    <property type="entry name" value="NAD(P)-bd_dom_sf"/>
</dbReference>
<evidence type="ECO:0000259" key="3">
    <source>
        <dbReference type="Pfam" id="PF07992"/>
    </source>
</evidence>
<dbReference type="InterPro" id="IPR050097">
    <property type="entry name" value="Ferredoxin-NADP_redctase_2"/>
</dbReference>
<evidence type="ECO:0000256" key="1">
    <source>
        <dbReference type="ARBA" id="ARBA00022630"/>
    </source>
</evidence>
<protein>
    <submittedName>
        <fullName evidence="4">TrxB2 protein</fullName>
        <ecNumber evidence="4">1.8.1.9</ecNumber>
    </submittedName>
</protein>
<feature type="domain" description="FAD/NAD(P)-binding" evidence="3">
    <location>
        <begin position="14"/>
        <end position="282"/>
    </location>
</feature>
<dbReference type="InterPro" id="IPR023753">
    <property type="entry name" value="FAD/NAD-binding_dom"/>
</dbReference>
<gene>
    <name evidence="4" type="primary">trxB2</name>
    <name evidence="4" type="ordered locus">Bpet0331</name>
</gene>
<dbReference type="eggNOG" id="COG0492">
    <property type="taxonomic scope" value="Bacteria"/>
</dbReference>
<reference evidence="4 5" key="1">
    <citation type="journal article" date="2008" name="BMC Genomics">
        <title>The missing link: Bordetella petrii is endowed with both the metabolic versatility of environmental bacteria and virulence traits of pathogenic Bordetellae.</title>
        <authorList>
            <person name="Gross R."/>
            <person name="Guzman C.A."/>
            <person name="Sebaihia M."/>
            <person name="Martins Dos Santos V.A."/>
            <person name="Pieper D.H."/>
            <person name="Koebnik R."/>
            <person name="Lechner M."/>
            <person name="Bartels D."/>
            <person name="Buhrmester J."/>
            <person name="Choudhuri J.V."/>
            <person name="Ebensen T."/>
            <person name="Gaigalat L."/>
            <person name="Herrmann S."/>
            <person name="Khachane A.N."/>
            <person name="Larisch C."/>
            <person name="Link S."/>
            <person name="Linke B."/>
            <person name="Meyer F."/>
            <person name="Mormann S."/>
            <person name="Nakunst D."/>
            <person name="Rueckert C."/>
            <person name="Schneiker-Bekel S."/>
            <person name="Schulze K."/>
            <person name="Vorhoelter F.J."/>
            <person name="Yevsa T."/>
            <person name="Engle J.T."/>
            <person name="Goldman W.E."/>
            <person name="Puehler A."/>
            <person name="Goebel U.B."/>
            <person name="Goesmann A."/>
            <person name="Bloecker H."/>
            <person name="Kaiser O."/>
            <person name="Martinez-Arias R."/>
        </authorList>
    </citation>
    <scope>NUCLEOTIDE SEQUENCE [LARGE SCALE GENOMIC DNA]</scope>
    <source>
        <strain evidence="5">ATCC BAA-461 / DSM 12804 / CCUG 43448 / CIP 107267 / Se-1111R</strain>
    </source>
</reference>
<proteinExistence type="predicted"/>
<dbReference type="SUPFAM" id="SSF51735">
    <property type="entry name" value="NAD(P)-binding Rossmann-fold domains"/>
    <property type="match status" value="1"/>
</dbReference>
<evidence type="ECO:0000313" key="5">
    <source>
        <dbReference type="Proteomes" id="UP000001225"/>
    </source>
</evidence>
<keyword evidence="5" id="KW-1185">Reference proteome</keyword>
<dbReference type="AlphaFoldDB" id="A9HY28"/>
<dbReference type="EMBL" id="AM902716">
    <property type="protein sequence ID" value="CAP40663.1"/>
    <property type="molecule type" value="Genomic_DNA"/>
</dbReference>
<dbReference type="Pfam" id="PF07992">
    <property type="entry name" value="Pyr_redox_2"/>
    <property type="match status" value="1"/>
</dbReference>
<dbReference type="STRING" id="94624.Bpet0331"/>
<sequence>MALPYGIQQTMQQYDAVIVGGGPAGASCAIWLARLGLAPLLVEAGPRLGGLATDNPFADDWIAVLPGVTGQQVAANIAASVQAAGVPARLGTAVRQARRVSGGFDVELDAGGVAATVRGRALVIASGVRARGLPDYPADAAWPGVFVGPGSSIMAHNYTGLSVAVLGGGDNAFENFVYVRNRGARSVHLYARSVRAQQQWVSRAGREGVHVGPYRVDPAARTVDGQAYDLILVFYGWEPQAAFADGLGLRRDQRGYICTDTATAEASVPDVYAIGEVAHRMHPCVVTSLADGVVAAKAIQRRWERGAG</sequence>
<organism evidence="4 5">
    <name type="scientific">Bordetella petrii (strain ATCC BAA-461 / DSM 12804 / CCUG 43448 / CIP 107267 / Se-1111R)</name>
    <dbReference type="NCBI Taxonomy" id="340100"/>
    <lineage>
        <taxon>Bacteria</taxon>
        <taxon>Pseudomonadati</taxon>
        <taxon>Pseudomonadota</taxon>
        <taxon>Betaproteobacteria</taxon>
        <taxon>Burkholderiales</taxon>
        <taxon>Alcaligenaceae</taxon>
        <taxon>Bordetella</taxon>
    </lineage>
</organism>
<dbReference type="KEGG" id="bpt:Bpet0331"/>
<dbReference type="PRINTS" id="PR00368">
    <property type="entry name" value="FADPNR"/>
</dbReference>
<dbReference type="SUPFAM" id="SSF51905">
    <property type="entry name" value="FAD/NAD(P)-binding domain"/>
    <property type="match status" value="1"/>
</dbReference>
<keyword evidence="2 4" id="KW-0560">Oxidoreductase</keyword>
<evidence type="ECO:0000256" key="2">
    <source>
        <dbReference type="ARBA" id="ARBA00023002"/>
    </source>
</evidence>
<dbReference type="Proteomes" id="UP000001225">
    <property type="component" value="Chromosome"/>
</dbReference>